<dbReference type="GO" id="GO:0071949">
    <property type="term" value="F:FAD binding"/>
    <property type="evidence" value="ECO:0007669"/>
    <property type="project" value="TreeGrafter"/>
</dbReference>
<dbReference type="EMBL" id="SWBO01000003">
    <property type="protein sequence ID" value="TKC01724.1"/>
    <property type="molecule type" value="Genomic_DNA"/>
</dbReference>
<evidence type="ECO:0000256" key="2">
    <source>
        <dbReference type="ARBA" id="ARBA00022827"/>
    </source>
</evidence>
<dbReference type="GO" id="GO:0003904">
    <property type="term" value="F:deoxyribodipyrimidine photo-lyase activity"/>
    <property type="evidence" value="ECO:0007669"/>
    <property type="project" value="TreeGrafter"/>
</dbReference>
<sequence>MTFPPSYAQILARIEQIEPKKYAASRNFIDGAVTYLSPYISRGVISTKQVYDAVIAKGFEPNQIEKFIQELAWRDYWQQIWIAKGDAIDEDLIKPQPNAERKGIATSLNQAETGINAIDQRVKTLYQTGYMHNHIRMYVASIACNMANCHWQLPAKWMYYHLFDGDWASNALSWQWVCGANSHKLYYANQENINKYCHTSQSDTFLDIPYERFNDLPIPLVIQQTEQLNLSTPLPQTDIPKIVKDKPTLIYNFYNLDPQWYNDIDANRVLLLEPSVFQKYPVSEKVLNFCIELAKTNLPSIQVYVAEFTELEKLAGEIIYKEHPLNKYKGKQEPRTWLTAVTGYYPSFFAFYKKARKELIPK</sequence>
<comment type="caution">
    <text evidence="5">The sequence shown here is derived from an EMBL/GenBank/DDBJ whole genome shotgun (WGS) entry which is preliminary data.</text>
</comment>
<reference evidence="5 6" key="1">
    <citation type="submission" date="2019-04" db="EMBL/GenBank/DDBJ databases">
        <title>Pedobacter sp. AR-2-6 sp. nov., isolated from Arctic soil.</title>
        <authorList>
            <person name="Dahal R.H."/>
            <person name="Kim D.-U."/>
        </authorList>
    </citation>
    <scope>NUCLEOTIDE SEQUENCE [LARGE SCALE GENOMIC DNA]</scope>
    <source>
        <strain evidence="5 6">AR-2-6</strain>
    </source>
</reference>
<organism evidence="5 6">
    <name type="scientific">Pedobacter cryotolerans</name>
    <dbReference type="NCBI Taxonomy" id="2571270"/>
    <lineage>
        <taxon>Bacteria</taxon>
        <taxon>Pseudomonadati</taxon>
        <taxon>Bacteroidota</taxon>
        <taxon>Sphingobacteriia</taxon>
        <taxon>Sphingobacteriales</taxon>
        <taxon>Sphingobacteriaceae</taxon>
        <taxon>Pedobacter</taxon>
    </lineage>
</organism>
<dbReference type="Gene3D" id="1.25.40.80">
    <property type="match status" value="1"/>
</dbReference>
<evidence type="ECO:0000256" key="1">
    <source>
        <dbReference type="ARBA" id="ARBA00022630"/>
    </source>
</evidence>
<dbReference type="Gene3D" id="1.10.579.10">
    <property type="entry name" value="DNA Cyclobutane Dipyrimidine Photolyase, subunit A, domain 3"/>
    <property type="match status" value="1"/>
</dbReference>
<dbReference type="AlphaFoldDB" id="A0A4U1CCP9"/>
<feature type="domain" description="Cryptochrome/DNA photolyase FAD-binding" evidence="4">
    <location>
        <begin position="67"/>
        <end position="188"/>
    </location>
</feature>
<dbReference type="PANTHER" id="PTHR11455">
    <property type="entry name" value="CRYPTOCHROME"/>
    <property type="match status" value="1"/>
</dbReference>
<dbReference type="GO" id="GO:0043153">
    <property type="term" value="P:entrainment of circadian clock by photoperiod"/>
    <property type="evidence" value="ECO:0007669"/>
    <property type="project" value="TreeGrafter"/>
</dbReference>
<keyword evidence="2 3" id="KW-0274">FAD</keyword>
<dbReference type="Proteomes" id="UP000310477">
    <property type="component" value="Unassembled WGS sequence"/>
</dbReference>
<dbReference type="InterPro" id="IPR002081">
    <property type="entry name" value="Cryptochrome/DNA_photolyase_1"/>
</dbReference>
<accession>A0A4U1CCP9</accession>
<feature type="binding site" evidence="3">
    <location>
        <position position="22"/>
    </location>
    <ligand>
        <name>FAD</name>
        <dbReference type="ChEBI" id="CHEBI:57692"/>
    </ligand>
</feature>
<dbReference type="Pfam" id="PF03441">
    <property type="entry name" value="FAD_binding_7"/>
    <property type="match status" value="1"/>
</dbReference>
<keyword evidence="1 3" id="KW-0285">Flavoprotein</keyword>
<feature type="binding site" evidence="3">
    <location>
        <position position="67"/>
    </location>
    <ligand>
        <name>FAD</name>
        <dbReference type="ChEBI" id="CHEBI:57692"/>
    </ligand>
</feature>
<proteinExistence type="predicted"/>
<keyword evidence="6" id="KW-1185">Reference proteome</keyword>
<evidence type="ECO:0000259" key="4">
    <source>
        <dbReference type="Pfam" id="PF03441"/>
    </source>
</evidence>
<evidence type="ECO:0000313" key="6">
    <source>
        <dbReference type="Proteomes" id="UP000310477"/>
    </source>
</evidence>
<dbReference type="SUPFAM" id="SSF48173">
    <property type="entry name" value="Cryptochrome/photolyase FAD-binding domain"/>
    <property type="match status" value="1"/>
</dbReference>
<dbReference type="RefSeq" id="WP_136875366.1">
    <property type="nucleotide sequence ID" value="NZ_SWBO01000003.1"/>
</dbReference>
<dbReference type="GO" id="GO:0003677">
    <property type="term" value="F:DNA binding"/>
    <property type="evidence" value="ECO:0007669"/>
    <property type="project" value="TreeGrafter"/>
</dbReference>
<dbReference type="GO" id="GO:0032922">
    <property type="term" value="P:circadian regulation of gene expression"/>
    <property type="evidence" value="ECO:0007669"/>
    <property type="project" value="TreeGrafter"/>
</dbReference>
<protein>
    <submittedName>
        <fullName evidence="5">Deoxyribodipyrimidine photolyase</fullName>
    </submittedName>
</protein>
<name>A0A4U1CCP9_9SPHI</name>
<gene>
    <name evidence="5" type="ORF">FA045_05580</name>
</gene>
<comment type="cofactor">
    <cofactor evidence="3">
        <name>FAD</name>
        <dbReference type="ChEBI" id="CHEBI:57692"/>
    </cofactor>
    <text evidence="3">Binds 1 FAD per subunit.</text>
</comment>
<dbReference type="GO" id="GO:0005737">
    <property type="term" value="C:cytoplasm"/>
    <property type="evidence" value="ECO:0007669"/>
    <property type="project" value="TreeGrafter"/>
</dbReference>
<keyword evidence="5" id="KW-0456">Lyase</keyword>
<dbReference type="OrthoDB" id="9772484at2"/>
<dbReference type="PANTHER" id="PTHR11455:SF18">
    <property type="entry name" value="SI:CH1073-390K14.1"/>
    <property type="match status" value="1"/>
</dbReference>
<evidence type="ECO:0000256" key="3">
    <source>
        <dbReference type="PIRSR" id="PIRSR602081-1"/>
    </source>
</evidence>
<evidence type="ECO:0000313" key="5">
    <source>
        <dbReference type="EMBL" id="TKC01724.1"/>
    </source>
</evidence>
<dbReference type="InterPro" id="IPR036134">
    <property type="entry name" value="Crypto/Photolyase_FAD-like_sf"/>
</dbReference>
<feature type="binding site" evidence="3">
    <location>
        <begin position="164"/>
        <end position="166"/>
    </location>
    <ligand>
        <name>FAD</name>
        <dbReference type="ChEBI" id="CHEBI:57692"/>
    </ligand>
</feature>
<dbReference type="InterPro" id="IPR005101">
    <property type="entry name" value="Cryptochr/Photolyase_FAD-bd"/>
</dbReference>